<dbReference type="GeneID" id="78382374"/>
<dbReference type="Proteomes" id="UP000028640">
    <property type="component" value="Unassembled WGS sequence"/>
</dbReference>
<dbReference type="eggNOG" id="COG1961">
    <property type="taxonomic scope" value="Bacteria"/>
</dbReference>
<evidence type="ECO:0008006" key="8">
    <source>
        <dbReference type="Google" id="ProtNLM"/>
    </source>
</evidence>
<dbReference type="SUPFAM" id="SSF53041">
    <property type="entry name" value="Resolvase-like"/>
    <property type="match status" value="1"/>
</dbReference>
<name>A0A085G0Z3_EWIA3</name>
<dbReference type="SMART" id="SM00857">
    <property type="entry name" value="Resolvase"/>
    <property type="match status" value="1"/>
</dbReference>
<feature type="coiled-coil region" evidence="3">
    <location>
        <begin position="401"/>
        <end position="428"/>
    </location>
</feature>
<dbReference type="PROSITE" id="PS51737">
    <property type="entry name" value="RECOMBINASE_DNA_BIND"/>
    <property type="match status" value="1"/>
</dbReference>
<evidence type="ECO:0000256" key="2">
    <source>
        <dbReference type="ARBA" id="ARBA00023172"/>
    </source>
</evidence>
<dbReference type="OrthoDB" id="9791494at2"/>
<dbReference type="Pfam" id="PF07508">
    <property type="entry name" value="Recombinase"/>
    <property type="match status" value="1"/>
</dbReference>
<proteinExistence type="predicted"/>
<evidence type="ECO:0000313" key="7">
    <source>
        <dbReference type="Proteomes" id="UP000028640"/>
    </source>
</evidence>
<dbReference type="InterPro" id="IPR050639">
    <property type="entry name" value="SSR_resolvase"/>
</dbReference>
<dbReference type="InterPro" id="IPR038109">
    <property type="entry name" value="DNA_bind_recomb_sf"/>
</dbReference>
<dbReference type="GO" id="GO:0003677">
    <property type="term" value="F:DNA binding"/>
    <property type="evidence" value="ECO:0007669"/>
    <property type="project" value="UniProtKB-KW"/>
</dbReference>
<evidence type="ECO:0000256" key="3">
    <source>
        <dbReference type="SAM" id="Coils"/>
    </source>
</evidence>
<dbReference type="InterPro" id="IPR025827">
    <property type="entry name" value="Zn_ribbon_recom_dom"/>
</dbReference>
<sequence length="509" mass="58254">MSRAIAYLRFSNAIQQNGDSVRRQRNLINQWLDLNPQYDLDDTNYEDLGLSAYTGAHAERGAFGEFMEAVDLGLIEPGTVLLIESLDRLSRERIGEATERLRSILKAGIEVVTLCDGSHYTASSLDDPYASIKAILIAQRANEESEIKSKRLKSAWEKKREEAALTGRVMTSACPRWMKLNPQTREFELINERVKVIRDIFEYRIKGMSFNKITKILNDESTPTFKGKVKEWNPSTIEHLLSNKALIGTCVPSYASKLKGMKEIQNYYPPAMSDDVFNSVQDIKLSPFGKLSERDNPNLINIFRSIMKCSVCNHSMIVTTVAGDNPGYYVCPMRRLHRCYAPPIKRGLIDSVLIHQVLVFTTKFTKSGNSKSLVQQITKRNFELNKQIEKLIVALKMAPEVSILANEIKELDKELRKNETTLRLLREKKRISIIDDVNKLDLKVKADRETCQKYAFKIFKDIRIDTSRKTCCIFFINGLKFIDFPLYKTTRGEAIVEALAYIDEDILFF</sequence>
<accession>A0A085G0Z3</accession>
<dbReference type="AlphaFoldDB" id="A0A085G0Z3"/>
<dbReference type="CDD" id="cd00338">
    <property type="entry name" value="Ser_Recombinase"/>
    <property type="match status" value="1"/>
</dbReference>
<dbReference type="PROSITE" id="PS51736">
    <property type="entry name" value="RECOMBINASES_3"/>
    <property type="match status" value="1"/>
</dbReference>
<dbReference type="Gene3D" id="3.40.50.1390">
    <property type="entry name" value="Resolvase, N-terminal catalytic domain"/>
    <property type="match status" value="1"/>
</dbReference>
<gene>
    <name evidence="6" type="ORF">GEAM_4239</name>
</gene>
<dbReference type="InterPro" id="IPR006119">
    <property type="entry name" value="Resolv_N"/>
</dbReference>
<dbReference type="RefSeq" id="WP_034795750.1">
    <property type="nucleotide sequence ID" value="NZ_JMPJ01000075.1"/>
</dbReference>
<feature type="domain" description="Recombinase" evidence="5">
    <location>
        <begin position="175"/>
        <end position="290"/>
    </location>
</feature>
<keyword evidence="2" id="KW-0233">DNA recombination</keyword>
<reference evidence="6 7" key="1">
    <citation type="submission" date="2014-05" db="EMBL/GenBank/DDBJ databases">
        <title>ATOL: Assembling a taxonomically balanced genome-scale reconstruction of the evolutionary history of the Enterobacteriaceae.</title>
        <authorList>
            <person name="Plunkett G.III."/>
            <person name="Neeno-Eckwall E.C."/>
            <person name="Glasner J.D."/>
            <person name="Perna N.T."/>
        </authorList>
    </citation>
    <scope>NUCLEOTIDE SEQUENCE [LARGE SCALE GENOMIC DNA]</scope>
    <source>
        <strain evidence="6 7">ATCC 33852</strain>
    </source>
</reference>
<dbReference type="InterPro" id="IPR036162">
    <property type="entry name" value="Resolvase-like_N_sf"/>
</dbReference>
<keyword evidence="1" id="KW-0238">DNA-binding</keyword>
<dbReference type="STRING" id="910964.GEAM_4239"/>
<dbReference type="Gene3D" id="3.90.1750.20">
    <property type="entry name" value="Putative Large Serine Recombinase, Chain B, Domain 2"/>
    <property type="match status" value="1"/>
</dbReference>
<dbReference type="EMBL" id="JMPJ01000075">
    <property type="protein sequence ID" value="KFC77388.1"/>
    <property type="molecule type" value="Genomic_DNA"/>
</dbReference>
<organism evidence="6 7">
    <name type="scientific">Ewingella americana (strain ATCC 33852 / DSM 4580 / CCUG 14506 / JCM 5911 / LMG 7869 / NCTC 12157 / CDC 1468-78)</name>
    <dbReference type="NCBI Taxonomy" id="910964"/>
    <lineage>
        <taxon>Bacteria</taxon>
        <taxon>Pseudomonadati</taxon>
        <taxon>Pseudomonadota</taxon>
        <taxon>Gammaproteobacteria</taxon>
        <taxon>Enterobacterales</taxon>
        <taxon>Yersiniaceae</taxon>
        <taxon>Ewingella</taxon>
    </lineage>
</organism>
<evidence type="ECO:0000313" key="6">
    <source>
        <dbReference type="EMBL" id="KFC77388.1"/>
    </source>
</evidence>
<protein>
    <recommendedName>
        <fullName evidence="8">Recombinase family protein</fullName>
    </recommendedName>
</protein>
<dbReference type="Pfam" id="PF13408">
    <property type="entry name" value="Zn_ribbon_recom"/>
    <property type="match status" value="1"/>
</dbReference>
<comment type="caution">
    <text evidence="6">The sequence shown here is derived from an EMBL/GenBank/DDBJ whole genome shotgun (WGS) entry which is preliminary data.</text>
</comment>
<dbReference type="InterPro" id="IPR011109">
    <property type="entry name" value="DNA_bind_recombinase_dom"/>
</dbReference>
<dbReference type="Pfam" id="PF00239">
    <property type="entry name" value="Resolvase"/>
    <property type="match status" value="1"/>
</dbReference>
<evidence type="ECO:0000256" key="1">
    <source>
        <dbReference type="ARBA" id="ARBA00023125"/>
    </source>
</evidence>
<keyword evidence="3" id="KW-0175">Coiled coil</keyword>
<dbReference type="PANTHER" id="PTHR30461:SF2">
    <property type="entry name" value="SERINE RECOMBINASE PINE-RELATED"/>
    <property type="match status" value="1"/>
</dbReference>
<dbReference type="PANTHER" id="PTHR30461">
    <property type="entry name" value="DNA-INVERTASE FROM LAMBDOID PROPHAGE"/>
    <property type="match status" value="1"/>
</dbReference>
<keyword evidence="7" id="KW-1185">Reference proteome</keyword>
<dbReference type="GO" id="GO:0000150">
    <property type="term" value="F:DNA strand exchange activity"/>
    <property type="evidence" value="ECO:0007669"/>
    <property type="project" value="InterPro"/>
</dbReference>
<evidence type="ECO:0000259" key="4">
    <source>
        <dbReference type="PROSITE" id="PS51736"/>
    </source>
</evidence>
<evidence type="ECO:0000259" key="5">
    <source>
        <dbReference type="PROSITE" id="PS51737"/>
    </source>
</evidence>
<feature type="domain" description="Resolvase/invertase-type recombinase catalytic" evidence="4">
    <location>
        <begin position="3"/>
        <end position="163"/>
    </location>
</feature>